<evidence type="ECO:0000313" key="2">
    <source>
        <dbReference type="Proteomes" id="UP000243797"/>
    </source>
</evidence>
<dbReference type="GO" id="GO:0005506">
    <property type="term" value="F:iron ion binding"/>
    <property type="evidence" value="ECO:0007669"/>
    <property type="project" value="InterPro"/>
</dbReference>
<keyword evidence="2" id="KW-1185">Reference proteome</keyword>
<dbReference type="Proteomes" id="UP000243797">
    <property type="component" value="Unassembled WGS sequence"/>
</dbReference>
<dbReference type="SUPFAM" id="SSF48264">
    <property type="entry name" value="Cytochrome P450"/>
    <property type="match status" value="1"/>
</dbReference>
<proteinExistence type="predicted"/>
<evidence type="ECO:0000313" key="1">
    <source>
        <dbReference type="EMBL" id="PNS17274.1"/>
    </source>
</evidence>
<dbReference type="STRING" id="2082308.A0A2K1QQC1"/>
<sequence>MAPLLPLLLDHFDRGVTHLRLGPAIAIVSPFALEIVIVDPTAAQETMTKWKEWQKPIGIYTIFEVFGPNSNSTNGRDRMRHRKIGAVAFREGNCHLIWAEGRRQVGLMIGGFGTDKNAGVEVDVKRVAGGE</sequence>
<dbReference type="AlphaFoldDB" id="A0A2K1QQC1"/>
<dbReference type="GO" id="GO:0004497">
    <property type="term" value="F:monooxygenase activity"/>
    <property type="evidence" value="ECO:0007669"/>
    <property type="project" value="InterPro"/>
</dbReference>
<organism evidence="1 2">
    <name type="scientific">Sphaceloma murrayae</name>
    <dbReference type="NCBI Taxonomy" id="2082308"/>
    <lineage>
        <taxon>Eukaryota</taxon>
        <taxon>Fungi</taxon>
        <taxon>Dikarya</taxon>
        <taxon>Ascomycota</taxon>
        <taxon>Pezizomycotina</taxon>
        <taxon>Dothideomycetes</taxon>
        <taxon>Dothideomycetidae</taxon>
        <taxon>Myriangiales</taxon>
        <taxon>Elsinoaceae</taxon>
        <taxon>Sphaceloma</taxon>
    </lineage>
</organism>
<reference evidence="1 2" key="1">
    <citation type="submission" date="2017-06" db="EMBL/GenBank/DDBJ databases">
        <title>Draft genome sequence of a variant of Elsinoe murrayae.</title>
        <authorList>
            <person name="Cheng Q."/>
        </authorList>
    </citation>
    <scope>NUCLEOTIDE SEQUENCE [LARGE SCALE GENOMIC DNA]</scope>
    <source>
        <strain evidence="1 2">CQ-2017a</strain>
    </source>
</reference>
<dbReference type="GO" id="GO:0020037">
    <property type="term" value="F:heme binding"/>
    <property type="evidence" value="ECO:0007669"/>
    <property type="project" value="InterPro"/>
</dbReference>
<name>A0A2K1QQC1_9PEZI</name>
<dbReference type="InParanoid" id="A0A2K1QQC1"/>
<comment type="caution">
    <text evidence="1">The sequence shown here is derived from an EMBL/GenBank/DDBJ whole genome shotgun (WGS) entry which is preliminary data.</text>
</comment>
<protein>
    <submittedName>
        <fullName evidence="1">Uncharacterized protein</fullName>
    </submittedName>
</protein>
<gene>
    <name evidence="1" type="ORF">CAC42_6957</name>
</gene>
<dbReference type="InterPro" id="IPR036396">
    <property type="entry name" value="Cyt_P450_sf"/>
</dbReference>
<dbReference type="EMBL" id="NKHZ01000051">
    <property type="protein sequence ID" value="PNS17274.1"/>
    <property type="molecule type" value="Genomic_DNA"/>
</dbReference>
<dbReference type="OrthoDB" id="1470350at2759"/>
<accession>A0A2K1QQC1</accession>
<dbReference type="GO" id="GO:0016705">
    <property type="term" value="F:oxidoreductase activity, acting on paired donors, with incorporation or reduction of molecular oxygen"/>
    <property type="evidence" value="ECO:0007669"/>
    <property type="project" value="InterPro"/>
</dbReference>